<dbReference type="PANTHER" id="PTHR24422:SF8">
    <property type="entry name" value="CHEMOTAXIS PROTEIN"/>
    <property type="match status" value="1"/>
</dbReference>
<dbReference type="Pfam" id="PF03705">
    <property type="entry name" value="CheR_N"/>
    <property type="match status" value="1"/>
</dbReference>
<dbReference type="PROSITE" id="PS50123">
    <property type="entry name" value="CHER"/>
    <property type="match status" value="1"/>
</dbReference>
<dbReference type="Gene3D" id="3.40.50.150">
    <property type="entry name" value="Vaccinia Virus protein VP39"/>
    <property type="match status" value="1"/>
</dbReference>
<dbReference type="SMART" id="SM00138">
    <property type="entry name" value="MeTrc"/>
    <property type="match status" value="1"/>
</dbReference>
<dbReference type="GO" id="GO:0032259">
    <property type="term" value="P:methylation"/>
    <property type="evidence" value="ECO:0007669"/>
    <property type="project" value="UniProtKB-KW"/>
</dbReference>
<reference evidence="3 5" key="3">
    <citation type="submission" date="2020-03" db="EMBL/GenBank/DDBJ databases">
        <title>Bacillus aquiflavi sp. nov., isolated from yellow water of strong flavor Chinese baijiu in Yibin region of China.</title>
        <authorList>
            <person name="Xie J."/>
        </authorList>
    </citation>
    <scope>NUCLEOTIDE SEQUENCE [LARGE SCALE GENOMIC DNA]</scope>
    <source>
        <strain evidence="3 5">Gsoil 114</strain>
    </source>
</reference>
<dbReference type="PRINTS" id="PR00996">
    <property type="entry name" value="CHERMTFRASE"/>
</dbReference>
<proteinExistence type="predicted"/>
<dbReference type="InterPro" id="IPR022642">
    <property type="entry name" value="CheR_C"/>
</dbReference>
<keyword evidence="3" id="KW-0489">Methyltransferase</keyword>
<dbReference type="AlphaFoldDB" id="A0A0A6VEN2"/>
<dbReference type="EMBL" id="JRUN01000013">
    <property type="protein sequence ID" value="KHD85928.1"/>
    <property type="molecule type" value="Genomic_DNA"/>
</dbReference>
<name>A0A0A6VEN2_9BACI</name>
<feature type="domain" description="CheR-type methyltransferase" evidence="1">
    <location>
        <begin position="5"/>
        <end position="279"/>
    </location>
</feature>
<evidence type="ECO:0000313" key="3">
    <source>
        <dbReference type="EMBL" id="NEY20981.1"/>
    </source>
</evidence>
<dbReference type="Pfam" id="PF01739">
    <property type="entry name" value="CheR"/>
    <property type="match status" value="1"/>
</dbReference>
<gene>
    <name evidence="3" type="ORF">G4D61_13570</name>
    <name evidence="2" type="ORF">NG54_06005</name>
</gene>
<dbReference type="OrthoDB" id="9816309at2"/>
<reference evidence="2 4" key="1">
    <citation type="submission" date="2014-10" db="EMBL/GenBank/DDBJ databases">
        <title>Draft genome of phytase producing Bacillus ginsengihumi strain M2.11.</title>
        <authorList>
            <person name="Toymentseva A."/>
            <person name="Boulygina E.A."/>
            <person name="Kazakov S.V."/>
            <person name="Kayumov I."/>
            <person name="Suleimanova A.D."/>
            <person name="Mardanova A.M."/>
            <person name="Maria S.N."/>
            <person name="Sergey M.Y."/>
            <person name="Sharipova M.R."/>
        </authorList>
    </citation>
    <scope>NUCLEOTIDE SEQUENCE [LARGE SCALE GENOMIC DNA]</scope>
    <source>
        <strain evidence="2 4">M2.11</strain>
    </source>
</reference>
<dbReference type="RefSeq" id="WP_035348861.1">
    <property type="nucleotide sequence ID" value="NZ_JAAIWK010000024.1"/>
</dbReference>
<dbReference type="Proteomes" id="UP000476934">
    <property type="component" value="Unassembled WGS sequence"/>
</dbReference>
<keyword evidence="5" id="KW-1185">Reference proteome</keyword>
<dbReference type="PANTHER" id="PTHR24422">
    <property type="entry name" value="CHEMOTAXIS PROTEIN METHYLTRANSFERASE"/>
    <property type="match status" value="1"/>
</dbReference>
<organism evidence="2 4">
    <name type="scientific">Heyndrickxia ginsengihumi</name>
    <dbReference type="NCBI Taxonomy" id="363870"/>
    <lineage>
        <taxon>Bacteria</taxon>
        <taxon>Bacillati</taxon>
        <taxon>Bacillota</taxon>
        <taxon>Bacilli</taxon>
        <taxon>Bacillales</taxon>
        <taxon>Bacillaceae</taxon>
        <taxon>Heyndrickxia</taxon>
    </lineage>
</organism>
<reference evidence="3 5" key="2">
    <citation type="submission" date="2020-02" db="EMBL/GenBank/DDBJ databases">
        <authorList>
            <person name="Feng H."/>
        </authorList>
    </citation>
    <scope>NUCLEOTIDE SEQUENCE [LARGE SCALE GENOMIC DNA]</scope>
    <source>
        <strain evidence="3 5">Gsoil 114</strain>
    </source>
</reference>
<dbReference type="GO" id="GO:0008757">
    <property type="term" value="F:S-adenosylmethionine-dependent methyltransferase activity"/>
    <property type="evidence" value="ECO:0007669"/>
    <property type="project" value="InterPro"/>
</dbReference>
<dbReference type="InterPro" id="IPR029063">
    <property type="entry name" value="SAM-dependent_MTases_sf"/>
</dbReference>
<keyword evidence="3" id="KW-0808">Transferase</keyword>
<evidence type="ECO:0000313" key="2">
    <source>
        <dbReference type="EMBL" id="KHD85928.1"/>
    </source>
</evidence>
<dbReference type="InterPro" id="IPR022641">
    <property type="entry name" value="CheR_N"/>
</dbReference>
<protein>
    <submittedName>
        <fullName evidence="2">Chemotaxis protein CheR</fullName>
    </submittedName>
    <submittedName>
        <fullName evidence="3">Protein-glutamate O-methyltransferase CheR</fullName>
    </submittedName>
</protein>
<comment type="caution">
    <text evidence="2">The sequence shown here is derived from an EMBL/GenBank/DDBJ whole genome shotgun (WGS) entry which is preliminary data.</text>
</comment>
<evidence type="ECO:0000259" key="1">
    <source>
        <dbReference type="PROSITE" id="PS50123"/>
    </source>
</evidence>
<dbReference type="Proteomes" id="UP000030588">
    <property type="component" value="Unassembled WGS sequence"/>
</dbReference>
<evidence type="ECO:0000313" key="4">
    <source>
        <dbReference type="Proteomes" id="UP000030588"/>
    </source>
</evidence>
<accession>A0A0A6VEN2</accession>
<dbReference type="InterPro" id="IPR000780">
    <property type="entry name" value="CheR_MeTrfase"/>
</dbReference>
<sequence length="279" mass="33023">MVRKVQLSDEEIKQLEIDMLLFAIYRISGYDFRQYVRSSVERRILHRMRLEQLSAISQLIEKVIHEPDFLTILLNDLSINVTEMFRDPAFFLAFREKIVPILKQYPEIRIWHAGCSSGEEAYSMAILLEEEGLLEKAKIYATDMNEHILQQAETGAFTLNKMQTYTKNYFQAGGKREFSQYYKTDSTKAYFNQSLFDHIIFAQHNLVTDGSFNEFHVIICRNVMIYFDSTLQQKVFQLFDESLCQNGFLGLGNKETLRLMDRDQKYRIFDRSEKIYQKK</sequence>
<evidence type="ECO:0000313" key="5">
    <source>
        <dbReference type="Proteomes" id="UP000476934"/>
    </source>
</evidence>
<dbReference type="InterPro" id="IPR050903">
    <property type="entry name" value="Bact_Chemotaxis_MeTrfase"/>
</dbReference>
<dbReference type="EMBL" id="JAAIWK010000024">
    <property type="protein sequence ID" value="NEY20981.1"/>
    <property type="molecule type" value="Genomic_DNA"/>
</dbReference>
<dbReference type="SUPFAM" id="SSF47757">
    <property type="entry name" value="Chemotaxis receptor methyltransferase CheR, N-terminal domain"/>
    <property type="match status" value="1"/>
</dbReference>
<dbReference type="STRING" id="363870.NG54_06005"/>
<dbReference type="SUPFAM" id="SSF53335">
    <property type="entry name" value="S-adenosyl-L-methionine-dependent methyltransferases"/>
    <property type="match status" value="1"/>
</dbReference>